<dbReference type="Ensembl" id="ENSZALT00000029570.1">
    <property type="protein sequence ID" value="ENSZALP00000022767.1"/>
    <property type="gene ID" value="ENSZALG00000017660.1"/>
</dbReference>
<evidence type="ECO:0000313" key="1">
    <source>
        <dbReference type="Ensembl" id="ENSZALP00000022767.1"/>
    </source>
</evidence>
<protein>
    <submittedName>
        <fullName evidence="1">Uncharacterized protein</fullName>
    </submittedName>
</protein>
<accession>A0A8D2NKI0</accession>
<reference evidence="1" key="1">
    <citation type="submission" date="2025-08" db="UniProtKB">
        <authorList>
            <consortium name="Ensembl"/>
        </authorList>
    </citation>
    <scope>IDENTIFICATION</scope>
</reference>
<dbReference type="Proteomes" id="UP000694413">
    <property type="component" value="Unassembled WGS sequence"/>
</dbReference>
<proteinExistence type="predicted"/>
<sequence length="94" mass="9719">TSCIFTHTTLDLVNNLKALGSDLAVCAGRARVEAEEPPCLRGHLAAEGIDHLTIGALIRVSSIQINQQGAGRPLGKCGTVVIGIENTDMHGGCA</sequence>
<evidence type="ECO:0000313" key="2">
    <source>
        <dbReference type="Proteomes" id="UP000694413"/>
    </source>
</evidence>
<name>A0A8D2NKI0_ZONAL</name>
<dbReference type="AlphaFoldDB" id="A0A8D2NKI0"/>
<organism evidence="1 2">
    <name type="scientific">Zonotrichia albicollis</name>
    <name type="common">White-throated sparrow</name>
    <name type="synonym">Fringilla albicollis</name>
    <dbReference type="NCBI Taxonomy" id="44394"/>
    <lineage>
        <taxon>Eukaryota</taxon>
        <taxon>Metazoa</taxon>
        <taxon>Chordata</taxon>
        <taxon>Craniata</taxon>
        <taxon>Vertebrata</taxon>
        <taxon>Euteleostomi</taxon>
        <taxon>Archelosauria</taxon>
        <taxon>Archosauria</taxon>
        <taxon>Dinosauria</taxon>
        <taxon>Saurischia</taxon>
        <taxon>Theropoda</taxon>
        <taxon>Coelurosauria</taxon>
        <taxon>Aves</taxon>
        <taxon>Neognathae</taxon>
        <taxon>Neoaves</taxon>
        <taxon>Telluraves</taxon>
        <taxon>Australaves</taxon>
        <taxon>Passeriformes</taxon>
        <taxon>Passerellidae</taxon>
        <taxon>Zonotrichia</taxon>
    </lineage>
</organism>
<reference evidence="1" key="2">
    <citation type="submission" date="2025-09" db="UniProtKB">
        <authorList>
            <consortium name="Ensembl"/>
        </authorList>
    </citation>
    <scope>IDENTIFICATION</scope>
</reference>
<keyword evidence="2" id="KW-1185">Reference proteome</keyword>